<dbReference type="HOGENOM" id="CLU_1467363_0_0_3"/>
<reference evidence="2" key="1">
    <citation type="journal article" date="2013" name="Proc. Natl. Acad. Sci. U.S.A.">
        <title>Improving the coverage of the cyanobacterial phylum using diversity-driven genome sequencing.</title>
        <authorList>
            <person name="Shih P.M."/>
            <person name="Wu D."/>
            <person name="Latifi A."/>
            <person name="Axen S.D."/>
            <person name="Fewer D.P."/>
            <person name="Talla E."/>
            <person name="Calteau A."/>
            <person name="Cai F."/>
            <person name="Tandeau de Marsac N."/>
            <person name="Rippka R."/>
            <person name="Herdman M."/>
            <person name="Sivonen K."/>
            <person name="Coursin T."/>
            <person name="Laurent T."/>
            <person name="Goodwin L."/>
            <person name="Nolan M."/>
            <person name="Davenport K.W."/>
            <person name="Han C.S."/>
            <person name="Rubin E.M."/>
            <person name="Eisen J.A."/>
            <person name="Woyke T."/>
            <person name="Gugger M."/>
            <person name="Kerfeld C.A."/>
        </authorList>
    </citation>
    <scope>NUCLEOTIDE SEQUENCE [LARGE SCALE GENOMIC DNA]</scope>
    <source>
        <strain evidence="2">ATCC 29371 / PCC 7437</strain>
    </source>
</reference>
<dbReference type="PATRIC" id="fig|111780.3.peg.2206"/>
<proteinExistence type="predicted"/>
<dbReference type="Proteomes" id="UP000010473">
    <property type="component" value="Chromosome"/>
</dbReference>
<dbReference type="eggNOG" id="COG5592">
    <property type="taxonomic scope" value="Bacteria"/>
</dbReference>
<protein>
    <recommendedName>
        <fullName evidence="3">Hemerythrin HHE cation binding domain protein</fullName>
    </recommendedName>
</protein>
<accession>K9XUC6</accession>
<evidence type="ECO:0000313" key="2">
    <source>
        <dbReference type="Proteomes" id="UP000010473"/>
    </source>
</evidence>
<keyword evidence="2" id="KW-1185">Reference proteome</keyword>
<name>K9XUC6_STAC7</name>
<dbReference type="AlphaFoldDB" id="K9XUC6"/>
<sequence length="184" mass="20482">MADMTTLETKLADLKLFQNVLIECAQKLMAATDDQTIRERLEKMITSDRENLGSIEKAIAQVGSTAQPRDITQKHAEKVSQMMDGSELTLYDKFFQFELLKHQQTMNGLVIHKVAQSLDDKLQAAVEPLNKVNFENRAHQEVLKGVLYFVGTREMAGKEPDMGLWASIEQGIAALKGVVSSVAS</sequence>
<dbReference type="EMBL" id="CP003653">
    <property type="protein sequence ID" value="AFZ35664.1"/>
    <property type="molecule type" value="Genomic_DNA"/>
</dbReference>
<evidence type="ECO:0008006" key="3">
    <source>
        <dbReference type="Google" id="ProtNLM"/>
    </source>
</evidence>
<gene>
    <name evidence="1" type="ordered locus">Sta7437_2114</name>
</gene>
<organism evidence="1 2">
    <name type="scientific">Stanieria cyanosphaera (strain ATCC 29371 / PCC 7437)</name>
    <dbReference type="NCBI Taxonomy" id="111780"/>
    <lineage>
        <taxon>Bacteria</taxon>
        <taxon>Bacillati</taxon>
        <taxon>Cyanobacteriota</taxon>
        <taxon>Cyanophyceae</taxon>
        <taxon>Pleurocapsales</taxon>
        <taxon>Dermocarpellaceae</taxon>
        <taxon>Stanieria</taxon>
    </lineage>
</organism>
<evidence type="ECO:0000313" key="1">
    <source>
        <dbReference type="EMBL" id="AFZ35664.1"/>
    </source>
</evidence>
<dbReference type="KEGG" id="scs:Sta7437_2114"/>
<dbReference type="RefSeq" id="WP_015193332.1">
    <property type="nucleotide sequence ID" value="NC_019748.1"/>
</dbReference>